<gene>
    <name evidence="1" type="ORF">H6G24_04960</name>
</gene>
<accession>A0ABR8A5S6</accession>
<dbReference type="EMBL" id="JACJQH010000006">
    <property type="protein sequence ID" value="MBD2194845.1"/>
    <property type="molecule type" value="Genomic_DNA"/>
</dbReference>
<proteinExistence type="predicted"/>
<name>A0ABR8A5S6_9CYAN</name>
<reference evidence="1 2" key="1">
    <citation type="journal article" date="2020" name="ISME J.">
        <title>Comparative genomics reveals insights into cyanobacterial evolution and habitat adaptation.</title>
        <authorList>
            <person name="Chen M.Y."/>
            <person name="Teng W.K."/>
            <person name="Zhao L."/>
            <person name="Hu C.X."/>
            <person name="Zhou Y.K."/>
            <person name="Han B.P."/>
            <person name="Song L.R."/>
            <person name="Shu W.S."/>
        </authorList>
    </citation>
    <scope>NUCLEOTIDE SEQUENCE [LARGE SCALE GENOMIC DNA]</scope>
    <source>
        <strain evidence="1 2">FACHB-288</strain>
    </source>
</reference>
<keyword evidence="2" id="KW-1185">Reference proteome</keyword>
<evidence type="ECO:0000313" key="2">
    <source>
        <dbReference type="Proteomes" id="UP000658514"/>
    </source>
</evidence>
<evidence type="ECO:0008006" key="3">
    <source>
        <dbReference type="Google" id="ProtNLM"/>
    </source>
</evidence>
<comment type="caution">
    <text evidence="1">The sequence shown here is derived from an EMBL/GenBank/DDBJ whole genome shotgun (WGS) entry which is preliminary data.</text>
</comment>
<protein>
    <recommendedName>
        <fullName evidence="3">Transposase</fullName>
    </recommendedName>
</protein>
<evidence type="ECO:0000313" key="1">
    <source>
        <dbReference type="EMBL" id="MBD2194845.1"/>
    </source>
</evidence>
<dbReference type="Proteomes" id="UP000658514">
    <property type="component" value="Unassembled WGS sequence"/>
</dbReference>
<dbReference type="RefSeq" id="WP_190538788.1">
    <property type="nucleotide sequence ID" value="NZ_CAWPNO010000095.1"/>
</dbReference>
<organism evidence="1 2">
    <name type="scientific">Calothrix parietina FACHB-288</name>
    <dbReference type="NCBI Taxonomy" id="2692896"/>
    <lineage>
        <taxon>Bacteria</taxon>
        <taxon>Bacillati</taxon>
        <taxon>Cyanobacteriota</taxon>
        <taxon>Cyanophyceae</taxon>
        <taxon>Nostocales</taxon>
        <taxon>Calotrichaceae</taxon>
        <taxon>Calothrix</taxon>
    </lineage>
</organism>
<sequence length="128" mass="14157">MSLTRNNHNKLIQPYPQPLVSVFNTKKVVMLNISVSVQVTVCSGISQTQSIDRHPSALQSDEVGKKLIKSHHNYKKLPQLVGILSAFLVAANNGVQVWQNLRNNVNINSPSDQLSSVEKVQLGSRKTD</sequence>